<dbReference type="InterPro" id="IPR011701">
    <property type="entry name" value="MFS"/>
</dbReference>
<dbReference type="SUPFAM" id="SSF103473">
    <property type="entry name" value="MFS general substrate transporter"/>
    <property type="match status" value="1"/>
</dbReference>
<keyword evidence="5 6" id="KW-0472">Membrane</keyword>
<dbReference type="PANTHER" id="PTHR23513">
    <property type="entry name" value="INTEGRAL MEMBRANE EFFLUX PROTEIN-RELATED"/>
    <property type="match status" value="1"/>
</dbReference>
<dbReference type="GO" id="GO:0005886">
    <property type="term" value="C:plasma membrane"/>
    <property type="evidence" value="ECO:0007669"/>
    <property type="project" value="UniProtKB-SubCell"/>
</dbReference>
<feature type="transmembrane region" description="Helical" evidence="6">
    <location>
        <begin position="12"/>
        <end position="36"/>
    </location>
</feature>
<evidence type="ECO:0000256" key="1">
    <source>
        <dbReference type="ARBA" id="ARBA00004651"/>
    </source>
</evidence>
<evidence type="ECO:0000256" key="4">
    <source>
        <dbReference type="ARBA" id="ARBA00022989"/>
    </source>
</evidence>
<feature type="transmembrane region" description="Helical" evidence="6">
    <location>
        <begin position="313"/>
        <end position="334"/>
    </location>
</feature>
<comment type="subcellular location">
    <subcellularLocation>
        <location evidence="1">Cell membrane</location>
        <topology evidence="1">Multi-pass membrane protein</topology>
    </subcellularLocation>
</comment>
<comment type="caution">
    <text evidence="7">The sequence shown here is derived from an EMBL/GenBank/DDBJ whole genome shotgun (WGS) entry which is preliminary data.</text>
</comment>
<evidence type="ECO:0000256" key="6">
    <source>
        <dbReference type="SAM" id="Phobius"/>
    </source>
</evidence>
<dbReference type="Pfam" id="PF07690">
    <property type="entry name" value="MFS_1"/>
    <property type="match status" value="1"/>
</dbReference>
<feature type="transmembrane region" description="Helical" evidence="6">
    <location>
        <begin position="75"/>
        <end position="93"/>
    </location>
</feature>
<evidence type="ECO:0000256" key="2">
    <source>
        <dbReference type="ARBA" id="ARBA00022475"/>
    </source>
</evidence>
<feature type="transmembrane region" description="Helical" evidence="6">
    <location>
        <begin position="222"/>
        <end position="244"/>
    </location>
</feature>
<keyword evidence="2" id="KW-1003">Cell membrane</keyword>
<feature type="transmembrane region" description="Helical" evidence="6">
    <location>
        <begin position="138"/>
        <end position="160"/>
    </location>
</feature>
<gene>
    <name evidence="7" type="ORF">IAA66_03355</name>
</gene>
<dbReference type="Gene3D" id="1.20.1250.20">
    <property type="entry name" value="MFS general substrate transporter like domains"/>
    <property type="match status" value="1"/>
</dbReference>
<dbReference type="GO" id="GO:0022857">
    <property type="term" value="F:transmembrane transporter activity"/>
    <property type="evidence" value="ECO:0007669"/>
    <property type="project" value="InterPro"/>
</dbReference>
<dbReference type="Proteomes" id="UP000886819">
    <property type="component" value="Unassembled WGS sequence"/>
</dbReference>
<dbReference type="EMBL" id="DVFI01000045">
    <property type="protein sequence ID" value="HIQ62608.1"/>
    <property type="molecule type" value="Genomic_DNA"/>
</dbReference>
<feature type="transmembrane region" description="Helical" evidence="6">
    <location>
        <begin position="374"/>
        <end position="394"/>
    </location>
</feature>
<accession>A0A9D0YXH1</accession>
<feature type="transmembrane region" description="Helical" evidence="6">
    <location>
        <begin position="42"/>
        <end position="63"/>
    </location>
</feature>
<feature type="transmembrane region" description="Helical" evidence="6">
    <location>
        <begin position="346"/>
        <end position="368"/>
    </location>
</feature>
<feature type="transmembrane region" description="Helical" evidence="6">
    <location>
        <begin position="287"/>
        <end position="307"/>
    </location>
</feature>
<keyword evidence="4 6" id="KW-1133">Transmembrane helix</keyword>
<organism evidence="7 8">
    <name type="scientific">Candidatus Avichristensenella intestinipullorum</name>
    <dbReference type="NCBI Taxonomy" id="2840693"/>
    <lineage>
        <taxon>Bacteria</taxon>
        <taxon>Bacillati</taxon>
        <taxon>Bacillota</taxon>
        <taxon>Clostridia</taxon>
        <taxon>Candidatus Avichristensenella</taxon>
    </lineage>
</organism>
<evidence type="ECO:0000256" key="5">
    <source>
        <dbReference type="ARBA" id="ARBA00023136"/>
    </source>
</evidence>
<sequence length="410" mass="45262">MRDTLWTRNFTLITCATGLGAVGGIASSFALSFLVFDETGSTLASALLIAMQFLPSSLLPLAVSPWMDRLPRKPFLVVGDAVNGLCYLLAGLYLRHYPFSYVGYLAFSLLLACLTSMDELAYKSLYPKLLTEGKEEKGYTISSMLYPVLKVVMMPVSALLFETMGVSNILLMQAGLSLSAALLESRIRVHEERRGEGTRFSPRVWLSDLREAARYLKGEPGLLNLFVYMGMTNGVAAGYGPLLVAFFRTMPGMTTAMYSLFSVAEFAGRTLGGLVRYRSIMQPKRRFAFLFGVYQAYELMDISLLWLPYPLMLLNRAACGFLGINSAAIRQAAVQRYLPDRLRARVSALESVLFAAAVAVLSLAVGALGEIMDLRVCLSLCAAATLLVCWLTVFRSREHIRRVLAYKAQE</sequence>
<feature type="transmembrane region" description="Helical" evidence="6">
    <location>
        <begin position="99"/>
        <end position="117"/>
    </location>
</feature>
<reference evidence="7" key="2">
    <citation type="journal article" date="2021" name="PeerJ">
        <title>Extensive microbial diversity within the chicken gut microbiome revealed by metagenomics and culture.</title>
        <authorList>
            <person name="Gilroy R."/>
            <person name="Ravi A."/>
            <person name="Getino M."/>
            <person name="Pursley I."/>
            <person name="Horton D.L."/>
            <person name="Alikhan N.F."/>
            <person name="Baker D."/>
            <person name="Gharbi K."/>
            <person name="Hall N."/>
            <person name="Watson M."/>
            <person name="Adriaenssens E.M."/>
            <person name="Foster-Nyarko E."/>
            <person name="Jarju S."/>
            <person name="Secka A."/>
            <person name="Antonio M."/>
            <person name="Oren A."/>
            <person name="Chaudhuri R.R."/>
            <person name="La Ragione R."/>
            <person name="Hildebrand F."/>
            <person name="Pallen M.J."/>
        </authorList>
    </citation>
    <scope>NUCLEOTIDE SEQUENCE</scope>
    <source>
        <strain evidence="7">ChiHile30-977</strain>
    </source>
</reference>
<dbReference type="InterPro" id="IPR036259">
    <property type="entry name" value="MFS_trans_sf"/>
</dbReference>
<dbReference type="AlphaFoldDB" id="A0A9D0YXH1"/>
<proteinExistence type="predicted"/>
<evidence type="ECO:0000313" key="8">
    <source>
        <dbReference type="Proteomes" id="UP000886819"/>
    </source>
</evidence>
<protein>
    <submittedName>
        <fullName evidence="7">MFS transporter</fullName>
    </submittedName>
</protein>
<name>A0A9D0YXH1_9FIRM</name>
<reference evidence="7" key="1">
    <citation type="submission" date="2020-10" db="EMBL/GenBank/DDBJ databases">
        <authorList>
            <person name="Gilroy R."/>
        </authorList>
    </citation>
    <scope>NUCLEOTIDE SEQUENCE</scope>
    <source>
        <strain evidence="7">ChiHile30-977</strain>
    </source>
</reference>
<evidence type="ECO:0000313" key="7">
    <source>
        <dbReference type="EMBL" id="HIQ62608.1"/>
    </source>
</evidence>
<evidence type="ECO:0000256" key="3">
    <source>
        <dbReference type="ARBA" id="ARBA00022692"/>
    </source>
</evidence>
<dbReference type="PANTHER" id="PTHR23513:SF6">
    <property type="entry name" value="MAJOR FACILITATOR SUPERFAMILY ASSOCIATED DOMAIN-CONTAINING PROTEIN"/>
    <property type="match status" value="1"/>
</dbReference>
<dbReference type="CDD" id="cd06173">
    <property type="entry name" value="MFS_MefA_like"/>
    <property type="match status" value="1"/>
</dbReference>
<keyword evidence="3 6" id="KW-0812">Transmembrane</keyword>